<evidence type="ECO:0000256" key="3">
    <source>
        <dbReference type="ARBA" id="ARBA00022777"/>
    </source>
</evidence>
<evidence type="ECO:0000256" key="2">
    <source>
        <dbReference type="ARBA" id="ARBA00022679"/>
    </source>
</evidence>
<dbReference type="InterPro" id="IPR002173">
    <property type="entry name" value="Carboh/pur_kinase_PfkB_CS"/>
</dbReference>
<dbReference type="AlphaFoldDB" id="A0A2G9ZAC7"/>
<organism evidence="5 6">
    <name type="scientific">Candidatus Jorgensenbacteria bacterium CG23_combo_of_CG06-09_8_20_14_all_54_14</name>
    <dbReference type="NCBI Taxonomy" id="1974595"/>
    <lineage>
        <taxon>Bacteria</taxon>
        <taxon>Candidatus Joergenseniibacteriota</taxon>
    </lineage>
</organism>
<dbReference type="EMBL" id="PCRZ01000015">
    <property type="protein sequence ID" value="PIP30061.1"/>
    <property type="molecule type" value="Genomic_DNA"/>
</dbReference>
<dbReference type="Gene3D" id="3.40.1190.20">
    <property type="match status" value="1"/>
</dbReference>
<sequence length="357" mass="38616">MKLVRGTRFCGNIYPCSNFNEIGMFDIITIGTATRDVFLTGAAIKVLKDPEHLKEIGFIEGEAECFALGAKLEVGEPIFTVGGGAANVAVTFARQGWKTAALVRVGDDEAGEAVIRHLGAERVKVLAVKDAQKHTAYSTILLTGAGERTVLVYRGASEGWRERDIPPRKLQARWLYIAPGNVPLNLMQKVVRQAKVRGIQVAMNPSGAYAAMGAVRLKPLLALLDVVVVNREEASLLTGVEYRNVRGIFKKFDDLVPGIAVMTDGPRGAFASDGRYLYSAGIFKEKKLVDRTGAGDAFGSGFVAGLMRKHDVHYALRLAAANAASVVERVGAEAGILRQKDFGGKRWRYVDLGVEPL</sequence>
<proteinExistence type="inferred from homology"/>
<dbReference type="PROSITE" id="PS00583">
    <property type="entry name" value="PFKB_KINASES_1"/>
    <property type="match status" value="1"/>
</dbReference>
<accession>A0A2G9ZAC7</accession>
<dbReference type="PRINTS" id="PR00990">
    <property type="entry name" value="RIBOKINASE"/>
</dbReference>
<evidence type="ECO:0000259" key="4">
    <source>
        <dbReference type="Pfam" id="PF00294"/>
    </source>
</evidence>
<evidence type="ECO:0000256" key="1">
    <source>
        <dbReference type="ARBA" id="ARBA00010688"/>
    </source>
</evidence>
<dbReference type="PANTHER" id="PTHR10584:SF167">
    <property type="entry name" value="PFKB DOMAIN PROTEIN"/>
    <property type="match status" value="1"/>
</dbReference>
<dbReference type="InterPro" id="IPR029056">
    <property type="entry name" value="Ribokinase-like"/>
</dbReference>
<comment type="similarity">
    <text evidence="1">Belongs to the carbohydrate kinase PfkB family.</text>
</comment>
<dbReference type="Proteomes" id="UP000228812">
    <property type="component" value="Unassembled WGS sequence"/>
</dbReference>
<dbReference type="SUPFAM" id="SSF53613">
    <property type="entry name" value="Ribokinase-like"/>
    <property type="match status" value="1"/>
</dbReference>
<dbReference type="InterPro" id="IPR011611">
    <property type="entry name" value="PfkB_dom"/>
</dbReference>
<protein>
    <recommendedName>
        <fullName evidence="4">Carbohydrate kinase PfkB domain-containing protein</fullName>
    </recommendedName>
</protein>
<evidence type="ECO:0000313" key="6">
    <source>
        <dbReference type="Proteomes" id="UP000228812"/>
    </source>
</evidence>
<name>A0A2G9ZAC7_9BACT</name>
<dbReference type="GO" id="GO:0006796">
    <property type="term" value="P:phosphate-containing compound metabolic process"/>
    <property type="evidence" value="ECO:0007669"/>
    <property type="project" value="UniProtKB-ARBA"/>
</dbReference>
<dbReference type="Pfam" id="PF00294">
    <property type="entry name" value="PfkB"/>
    <property type="match status" value="1"/>
</dbReference>
<evidence type="ECO:0000313" key="5">
    <source>
        <dbReference type="EMBL" id="PIP30061.1"/>
    </source>
</evidence>
<dbReference type="GO" id="GO:0016301">
    <property type="term" value="F:kinase activity"/>
    <property type="evidence" value="ECO:0007669"/>
    <property type="project" value="UniProtKB-KW"/>
</dbReference>
<feature type="domain" description="Carbohydrate kinase PfkB" evidence="4">
    <location>
        <begin position="73"/>
        <end position="334"/>
    </location>
</feature>
<reference evidence="5 6" key="1">
    <citation type="submission" date="2017-09" db="EMBL/GenBank/DDBJ databases">
        <title>Depth-based differentiation of microbial function through sediment-hosted aquifers and enrichment of novel symbionts in the deep terrestrial subsurface.</title>
        <authorList>
            <person name="Probst A.J."/>
            <person name="Ladd B."/>
            <person name="Jarett J.K."/>
            <person name="Geller-Mcgrath D.E."/>
            <person name="Sieber C.M."/>
            <person name="Emerson J.B."/>
            <person name="Anantharaman K."/>
            <person name="Thomas B.C."/>
            <person name="Malmstrom R."/>
            <person name="Stieglmeier M."/>
            <person name="Klingl A."/>
            <person name="Woyke T."/>
            <person name="Ryan C.M."/>
            <person name="Banfield J.F."/>
        </authorList>
    </citation>
    <scope>NUCLEOTIDE SEQUENCE [LARGE SCALE GENOMIC DNA]</scope>
    <source>
        <strain evidence="5">CG23_combo_of_CG06-09_8_20_14_all_54_14</strain>
    </source>
</reference>
<dbReference type="PANTHER" id="PTHR10584">
    <property type="entry name" value="SUGAR KINASE"/>
    <property type="match status" value="1"/>
</dbReference>
<keyword evidence="3" id="KW-0418">Kinase</keyword>
<gene>
    <name evidence="5" type="ORF">COX26_00740</name>
</gene>
<comment type="caution">
    <text evidence="5">The sequence shown here is derived from an EMBL/GenBank/DDBJ whole genome shotgun (WGS) entry which is preliminary data.</text>
</comment>
<dbReference type="InterPro" id="IPR002139">
    <property type="entry name" value="Ribo/fructo_kinase"/>
</dbReference>
<keyword evidence="2" id="KW-0808">Transferase</keyword>